<dbReference type="Pfam" id="PF00326">
    <property type="entry name" value="Peptidase_S9"/>
    <property type="match status" value="1"/>
</dbReference>
<evidence type="ECO:0000256" key="3">
    <source>
        <dbReference type="ARBA" id="ARBA00022670"/>
    </source>
</evidence>
<dbReference type="EMBL" id="QZFV01000095">
    <property type="protein sequence ID" value="RJQ83584.1"/>
    <property type="molecule type" value="Genomic_DNA"/>
</dbReference>
<comment type="catalytic activity">
    <reaction evidence="1">
        <text>Hydrolysis of Pro-|-Xaa &gt;&gt; Ala-|-Xaa in oligopeptides.</text>
        <dbReference type="EC" id="3.4.21.26"/>
    </reaction>
</comment>
<accession>A0A419I1Q0</accession>
<dbReference type="GO" id="GO:0006508">
    <property type="term" value="P:proteolysis"/>
    <property type="evidence" value="ECO:0007669"/>
    <property type="project" value="UniProtKB-KW"/>
</dbReference>
<evidence type="ECO:0000256" key="5">
    <source>
        <dbReference type="ARBA" id="ARBA00022825"/>
    </source>
</evidence>
<dbReference type="Gene3D" id="2.130.10.120">
    <property type="entry name" value="Prolyl oligopeptidase, N-terminal domain"/>
    <property type="match status" value="1"/>
</dbReference>
<organism evidence="8 9">
    <name type="scientific">Amycolatopsis panacis</name>
    <dbReference type="NCBI Taxonomy" id="2340917"/>
    <lineage>
        <taxon>Bacteria</taxon>
        <taxon>Bacillati</taxon>
        <taxon>Actinomycetota</taxon>
        <taxon>Actinomycetes</taxon>
        <taxon>Pseudonocardiales</taxon>
        <taxon>Pseudonocardiaceae</taxon>
        <taxon>Amycolatopsis</taxon>
    </lineage>
</organism>
<dbReference type="GO" id="GO:0004252">
    <property type="term" value="F:serine-type endopeptidase activity"/>
    <property type="evidence" value="ECO:0007669"/>
    <property type="project" value="UniProtKB-EC"/>
</dbReference>
<name>A0A419I1Q0_9PSEU</name>
<keyword evidence="5" id="KW-0720">Serine protease</keyword>
<keyword evidence="3" id="KW-0645">Protease</keyword>
<evidence type="ECO:0000256" key="2">
    <source>
        <dbReference type="ARBA" id="ARBA00011897"/>
    </source>
</evidence>
<keyword evidence="9" id="KW-1185">Reference proteome</keyword>
<dbReference type="PANTHER" id="PTHR42881:SF2">
    <property type="entry name" value="PROLYL ENDOPEPTIDASE"/>
    <property type="match status" value="1"/>
</dbReference>
<feature type="domain" description="Peptidase S9A N-terminal" evidence="7">
    <location>
        <begin position="8"/>
        <end position="407"/>
    </location>
</feature>
<proteinExistence type="predicted"/>
<dbReference type="Gene3D" id="3.40.50.1820">
    <property type="entry name" value="alpha/beta hydrolase"/>
    <property type="match status" value="1"/>
</dbReference>
<protein>
    <recommendedName>
        <fullName evidence="2">prolyl oligopeptidase</fullName>
        <ecNumber evidence="2">3.4.21.26</ecNumber>
    </recommendedName>
</protein>
<dbReference type="Pfam" id="PF02897">
    <property type="entry name" value="Peptidase_S9_N"/>
    <property type="match status" value="1"/>
</dbReference>
<dbReference type="AlphaFoldDB" id="A0A419I1Q0"/>
<comment type="caution">
    <text evidence="8">The sequence shown here is derived from an EMBL/GenBank/DDBJ whole genome shotgun (WGS) entry which is preliminary data.</text>
</comment>
<reference evidence="8 9" key="1">
    <citation type="submission" date="2018-09" db="EMBL/GenBank/DDBJ databases">
        <title>YIM PH 21725 draft genome.</title>
        <authorList>
            <person name="Miao C."/>
        </authorList>
    </citation>
    <scope>NUCLEOTIDE SEQUENCE [LARGE SCALE GENOMIC DNA]</scope>
    <source>
        <strain evidence="9">YIM PH21725</strain>
    </source>
</reference>
<evidence type="ECO:0000256" key="4">
    <source>
        <dbReference type="ARBA" id="ARBA00022801"/>
    </source>
</evidence>
<dbReference type="InterPro" id="IPR002470">
    <property type="entry name" value="Peptidase_S9A"/>
</dbReference>
<evidence type="ECO:0000259" key="7">
    <source>
        <dbReference type="Pfam" id="PF02897"/>
    </source>
</evidence>
<dbReference type="InterPro" id="IPR001375">
    <property type="entry name" value="Peptidase_S9_cat"/>
</dbReference>
<dbReference type="PRINTS" id="PR00862">
    <property type="entry name" value="PROLIGOPTASE"/>
</dbReference>
<evidence type="ECO:0000313" key="9">
    <source>
        <dbReference type="Proteomes" id="UP000285112"/>
    </source>
</evidence>
<dbReference type="GO" id="GO:0005829">
    <property type="term" value="C:cytosol"/>
    <property type="evidence" value="ECO:0007669"/>
    <property type="project" value="TreeGrafter"/>
</dbReference>
<dbReference type="OrthoDB" id="9801421at2"/>
<keyword evidence="4" id="KW-0378">Hydrolase</keyword>
<dbReference type="GO" id="GO:0070012">
    <property type="term" value="F:oligopeptidase activity"/>
    <property type="evidence" value="ECO:0007669"/>
    <property type="project" value="TreeGrafter"/>
</dbReference>
<sequence>MPATRDYPTAPRRPEQRKYGSVQVIDDYTWLEEDSAEALAFQQAQNDFTRAHLAKLPARKAIADIVEGLGTAKETVVAPTHAGGRWFRQAWPGGSDVPALEVADTPDGPGRVIADMRELSPDEPAEFSITAPSPDGRKFLYGWAGGGRELENYQVIDVDSGEMLLDGVPQVRPGFAAWLPDCSGFYFAAAEPGDDTMAIRIYFQRLGGPAPEHAEDLTLPHSYSWPVTSADGRHIVIYSNLLNPRPAYYLDTTGDQGWQPLLTDPATDCMLQGEIRGDRLIGITDDGAPRRRLVSVPLATAADKKTWRELIPETGSVLETVLDTGAHLVLSDYADTCSRLRVIDDEGSVVREIALPGKGLVSTLPGSMALAAVFSPMNRGKENEIVFLFSSLTASPVLCRANVTTGRTQELGHPAIRLDATVTDGLAPSTGGAQVPYHIVRPANAPEGPRPTLVFGYGGFSAPVLAGWTGDRFAAWIAAGGTLVLMHLRGGGELGSQWWRDGRMEKKQHTFDDVYAVAEQLIADGVTTPAQLAVHGASNGGSMAAATAVQRPDLFRAAIPEVPVTDVLAIRRDPLTLMIALIEYGDPDDDTHAQWLAAWSPFHNVTDGVAYPAILLESGANDPRCPAWHSRKLAARMQAASASPHPVLMRVREDAGHGASGKKMAQQVDIDMLTFLAEELGLDPK</sequence>
<gene>
    <name evidence="8" type="ORF">D5S19_19760</name>
</gene>
<dbReference type="SUPFAM" id="SSF53474">
    <property type="entry name" value="alpha/beta-Hydrolases"/>
    <property type="match status" value="1"/>
</dbReference>
<dbReference type="SUPFAM" id="SSF50993">
    <property type="entry name" value="Peptidase/esterase 'gauge' domain"/>
    <property type="match status" value="1"/>
</dbReference>
<dbReference type="Proteomes" id="UP000285112">
    <property type="component" value="Unassembled WGS sequence"/>
</dbReference>
<dbReference type="EC" id="3.4.21.26" evidence="2"/>
<dbReference type="RefSeq" id="WP_120024830.1">
    <property type="nucleotide sequence ID" value="NZ_QZFV01000095.1"/>
</dbReference>
<evidence type="ECO:0000259" key="6">
    <source>
        <dbReference type="Pfam" id="PF00326"/>
    </source>
</evidence>
<dbReference type="InterPro" id="IPR023302">
    <property type="entry name" value="Pept_S9A_N"/>
</dbReference>
<dbReference type="InterPro" id="IPR029058">
    <property type="entry name" value="AB_hydrolase_fold"/>
</dbReference>
<evidence type="ECO:0000313" key="8">
    <source>
        <dbReference type="EMBL" id="RJQ83584.1"/>
    </source>
</evidence>
<dbReference type="PANTHER" id="PTHR42881">
    <property type="entry name" value="PROLYL ENDOPEPTIDASE"/>
    <property type="match status" value="1"/>
</dbReference>
<evidence type="ECO:0000256" key="1">
    <source>
        <dbReference type="ARBA" id="ARBA00001070"/>
    </source>
</evidence>
<dbReference type="InterPro" id="IPR051167">
    <property type="entry name" value="Prolyl_oligopep/macrocyclase"/>
</dbReference>
<feature type="domain" description="Peptidase S9 prolyl oligopeptidase catalytic" evidence="6">
    <location>
        <begin position="474"/>
        <end position="681"/>
    </location>
</feature>